<keyword evidence="3 5" id="KW-1133">Transmembrane helix</keyword>
<feature type="transmembrane region" description="Helical" evidence="5">
    <location>
        <begin position="252"/>
        <end position="270"/>
    </location>
</feature>
<name>A0A1M4ZQE9_9HYPH</name>
<dbReference type="Pfam" id="PF13515">
    <property type="entry name" value="FUSC_2"/>
    <property type="match status" value="1"/>
</dbReference>
<evidence type="ECO:0000256" key="5">
    <source>
        <dbReference type="SAM" id="Phobius"/>
    </source>
</evidence>
<gene>
    <name evidence="7" type="ORF">SAMN02745157_1889</name>
</gene>
<evidence type="ECO:0000256" key="1">
    <source>
        <dbReference type="ARBA" id="ARBA00004141"/>
    </source>
</evidence>
<feature type="transmembrane region" description="Helical" evidence="5">
    <location>
        <begin position="50"/>
        <end position="68"/>
    </location>
</feature>
<proteinExistence type="predicted"/>
<feature type="domain" description="Integral membrane bound transporter" evidence="6">
    <location>
        <begin position="219"/>
        <end position="337"/>
    </location>
</feature>
<comment type="subcellular location">
    <subcellularLocation>
        <location evidence="1">Membrane</location>
        <topology evidence="1">Multi-pass membrane protein</topology>
    </subcellularLocation>
</comment>
<feature type="transmembrane region" description="Helical" evidence="5">
    <location>
        <begin position="80"/>
        <end position="99"/>
    </location>
</feature>
<evidence type="ECO:0000256" key="4">
    <source>
        <dbReference type="ARBA" id="ARBA00023136"/>
    </source>
</evidence>
<feature type="transmembrane region" description="Helical" evidence="5">
    <location>
        <begin position="276"/>
        <end position="292"/>
    </location>
</feature>
<organism evidence="7 8">
    <name type="scientific">Kaistia soli DSM 19436</name>
    <dbReference type="NCBI Taxonomy" id="1122133"/>
    <lineage>
        <taxon>Bacteria</taxon>
        <taxon>Pseudomonadati</taxon>
        <taxon>Pseudomonadota</taxon>
        <taxon>Alphaproteobacteria</taxon>
        <taxon>Hyphomicrobiales</taxon>
        <taxon>Kaistiaceae</taxon>
        <taxon>Kaistia</taxon>
    </lineage>
</organism>
<evidence type="ECO:0000259" key="6">
    <source>
        <dbReference type="Pfam" id="PF13515"/>
    </source>
</evidence>
<accession>A0A1M4ZQE9</accession>
<dbReference type="AlphaFoldDB" id="A0A1M4ZQE9"/>
<feature type="transmembrane region" description="Helical" evidence="5">
    <location>
        <begin position="142"/>
        <end position="170"/>
    </location>
</feature>
<sequence length="352" mass="36054">MAVFEAISGWFERVDPGTHRRVKGLRLVTAFGLAAMMGTLHAVASGVANGGTLSFLAGGFALWASVSEARIQRRDSTRDLLLLCLAAGIGAVVMLSFAAELTGPGRPGSEIILASGAFCVGYLKRFGVLGAGIGSQIFIGQLLAYGAGLTHADFGTVVVAVAIAAVAAVVPRLLSGPAEHPAAAQEAPAIARGPLRSPAELVMGCQAAVATLVIVALDDRFGLEEASWAITACTYVIASTTSGTLDRVRRRIFGTLIGVPLGIACLPLAIDAPLLVWSAAAIAMIIYAMALPNRYDVACGAYAFTLVVTLAAAGEHSTWLFAARIWETVVGGGLGLAAALILLPLHAPKSPG</sequence>
<evidence type="ECO:0000256" key="2">
    <source>
        <dbReference type="ARBA" id="ARBA00022692"/>
    </source>
</evidence>
<feature type="transmembrane region" description="Helical" evidence="5">
    <location>
        <begin position="328"/>
        <end position="347"/>
    </location>
</feature>
<keyword evidence="4 5" id="KW-0472">Membrane</keyword>
<dbReference type="GO" id="GO:0016020">
    <property type="term" value="C:membrane"/>
    <property type="evidence" value="ECO:0007669"/>
    <property type="project" value="UniProtKB-SubCell"/>
</dbReference>
<evidence type="ECO:0000256" key="3">
    <source>
        <dbReference type="ARBA" id="ARBA00022989"/>
    </source>
</evidence>
<feature type="transmembrane region" description="Helical" evidence="5">
    <location>
        <begin position="226"/>
        <end position="245"/>
    </location>
</feature>
<dbReference type="STRING" id="1122133.SAMN02745157_1889"/>
<protein>
    <submittedName>
        <fullName evidence="7">Fusaric acid resistance protein-like</fullName>
    </submittedName>
</protein>
<dbReference type="InterPro" id="IPR049453">
    <property type="entry name" value="Memb_transporter_dom"/>
</dbReference>
<dbReference type="EMBL" id="FQUP01000001">
    <property type="protein sequence ID" value="SHF20269.1"/>
    <property type="molecule type" value="Genomic_DNA"/>
</dbReference>
<feature type="transmembrane region" description="Helical" evidence="5">
    <location>
        <begin position="299"/>
        <end position="322"/>
    </location>
</feature>
<dbReference type="Proteomes" id="UP000184485">
    <property type="component" value="Unassembled WGS sequence"/>
</dbReference>
<evidence type="ECO:0000313" key="8">
    <source>
        <dbReference type="Proteomes" id="UP000184485"/>
    </source>
</evidence>
<keyword evidence="2 5" id="KW-0812">Transmembrane</keyword>
<dbReference type="RefSeq" id="WP_210187044.1">
    <property type="nucleotide sequence ID" value="NZ_FQUP01000001.1"/>
</dbReference>
<keyword evidence="8" id="KW-1185">Reference proteome</keyword>
<reference evidence="7 8" key="1">
    <citation type="submission" date="2016-11" db="EMBL/GenBank/DDBJ databases">
        <authorList>
            <person name="Jaros S."/>
            <person name="Januszkiewicz K."/>
            <person name="Wedrychowicz H."/>
        </authorList>
    </citation>
    <scope>NUCLEOTIDE SEQUENCE [LARGE SCALE GENOMIC DNA]</scope>
    <source>
        <strain evidence="7 8">DSM 19436</strain>
    </source>
</reference>
<evidence type="ECO:0000313" key="7">
    <source>
        <dbReference type="EMBL" id="SHF20269.1"/>
    </source>
</evidence>